<comment type="caution">
    <text evidence="1">The sequence shown here is derived from an EMBL/GenBank/DDBJ whole genome shotgun (WGS) entry which is preliminary data.</text>
</comment>
<dbReference type="EMBL" id="MAGO01000001">
    <property type="protein sequence ID" value="OCC16333.1"/>
    <property type="molecule type" value="Genomic_DNA"/>
</dbReference>
<evidence type="ECO:0000313" key="2">
    <source>
        <dbReference type="Proteomes" id="UP000093080"/>
    </source>
</evidence>
<proteinExistence type="predicted"/>
<gene>
    <name evidence="1" type="ORF">DBT_0150</name>
</gene>
<evidence type="ECO:0000313" key="1">
    <source>
        <dbReference type="EMBL" id="OCC16333.1"/>
    </source>
</evidence>
<reference evidence="1 2" key="1">
    <citation type="submission" date="2016-06" db="EMBL/GenBank/DDBJ databases">
        <title>Respiratory ammonification of nitrate coupled to the oxidation of elemental sulfur in deep-sea autotrophic thermophilic bacteria.</title>
        <authorList>
            <person name="Slobodkina G.B."/>
            <person name="Mardanov A.V."/>
            <person name="Ravin N.V."/>
            <person name="Frolova A.A."/>
            <person name="Viryasiv M.B."/>
            <person name="Chernyh N.A."/>
            <person name="Bonch-Osmolovskaya E.A."/>
            <person name="Slobodkin A.I."/>
        </authorList>
    </citation>
    <scope>NUCLEOTIDE SEQUENCE [LARGE SCALE GENOMIC DNA]</scope>
    <source>
        <strain evidence="1 2">S69</strain>
    </source>
</reference>
<protein>
    <submittedName>
        <fullName evidence="1">Uncharacterized protein</fullName>
    </submittedName>
</protein>
<dbReference type="Proteomes" id="UP000093080">
    <property type="component" value="Unassembled WGS sequence"/>
</dbReference>
<sequence length="46" mass="5369">MSNLKEFLINNSPRRIKWGLLLNIPRIFLTAKENKIISLKPPLSHL</sequence>
<keyword evidence="2" id="KW-1185">Reference proteome</keyword>
<name>A0A1B9F8X1_9BACT</name>
<organism evidence="1 2">
    <name type="scientific">Dissulfuribacter thermophilus</name>
    <dbReference type="NCBI Taxonomy" id="1156395"/>
    <lineage>
        <taxon>Bacteria</taxon>
        <taxon>Pseudomonadati</taxon>
        <taxon>Thermodesulfobacteriota</taxon>
        <taxon>Dissulfuribacteria</taxon>
        <taxon>Dissulfuribacterales</taxon>
        <taxon>Dissulfuribacteraceae</taxon>
        <taxon>Dissulfuribacter</taxon>
    </lineage>
</organism>
<dbReference type="AlphaFoldDB" id="A0A1B9F8X1"/>
<dbReference type="STRING" id="1156395.DBT_0150"/>
<accession>A0A1B9F8X1</accession>